<name>A0A0K2FI74_9CAUD</name>
<dbReference type="EMBL" id="KT321317">
    <property type="protein sequence ID" value="ALA45475.1"/>
    <property type="molecule type" value="Genomic_DNA"/>
</dbReference>
<dbReference type="KEGG" id="vg:26648336"/>
<evidence type="ECO:0000313" key="1">
    <source>
        <dbReference type="EMBL" id="ALA45475.1"/>
    </source>
</evidence>
<dbReference type="Proteomes" id="UP000203117">
    <property type="component" value="Segment"/>
</dbReference>
<proteinExistence type="predicted"/>
<keyword evidence="2" id="KW-1185">Reference proteome</keyword>
<dbReference type="OrthoDB" id="38337at10239"/>
<dbReference type="RefSeq" id="YP_009208658.1">
    <property type="nucleotide sequence ID" value="NC_028908.2"/>
</dbReference>
<dbReference type="GeneID" id="26648336"/>
<organism evidence="1 2">
    <name type="scientific">Achromobacter phage phiAxp-3</name>
    <dbReference type="NCBI Taxonomy" id="1664247"/>
    <lineage>
        <taxon>Viruses</taxon>
        <taxon>Duplodnaviria</taxon>
        <taxon>Heunggongvirae</taxon>
        <taxon>Uroviricota</taxon>
        <taxon>Caudoviricetes</taxon>
        <taxon>Schitoviridae</taxon>
        <taxon>Rothmandenesvirinae</taxon>
        <taxon>Dongdastvirus</taxon>
        <taxon>Dongdastvirus Axp3</taxon>
    </lineage>
</organism>
<sequence length="116" mass="13193">MKYIAIKYMLIAMVLAVMNVAEAKNTPEQGIRMCMIQGDVAYNFQQLRQKEPTLTLELASEIIMNEMPGTKGQKKAAVYTLHFVWSFSKWEDPLDVQNTVLANCIKGVHDAIKEQK</sequence>
<accession>A0A0K2FI74</accession>
<reference evidence="1" key="1">
    <citation type="submission" date="2016-02" db="EMBL/GenBank/DDBJ databases">
        <authorList>
            <person name="Zhao X."/>
        </authorList>
    </citation>
    <scope>NUCLEOTIDE SEQUENCE [LARGE SCALE GENOMIC DNA]</scope>
</reference>
<protein>
    <submittedName>
        <fullName evidence="1">Uncharacterized protein</fullName>
    </submittedName>
</protein>
<evidence type="ECO:0000313" key="2">
    <source>
        <dbReference type="Proteomes" id="UP000203117"/>
    </source>
</evidence>
<gene>
    <name evidence="1" type="ORF">ADP65_00006</name>
</gene>